<dbReference type="InterPro" id="IPR011333">
    <property type="entry name" value="SKP1/BTB/POZ_sf"/>
</dbReference>
<gene>
    <name evidence="1" type="ORF">K460DRAFT_354734</name>
</gene>
<proteinExistence type="predicted"/>
<organism evidence="1 2">
    <name type="scientific">Cucurbitaria berberidis CBS 394.84</name>
    <dbReference type="NCBI Taxonomy" id="1168544"/>
    <lineage>
        <taxon>Eukaryota</taxon>
        <taxon>Fungi</taxon>
        <taxon>Dikarya</taxon>
        <taxon>Ascomycota</taxon>
        <taxon>Pezizomycotina</taxon>
        <taxon>Dothideomycetes</taxon>
        <taxon>Pleosporomycetidae</taxon>
        <taxon>Pleosporales</taxon>
        <taxon>Pleosporineae</taxon>
        <taxon>Cucurbitariaceae</taxon>
        <taxon>Cucurbitaria</taxon>
    </lineage>
</organism>
<comment type="caution">
    <text evidence="1">The sequence shown here is derived from an EMBL/GenBank/DDBJ whole genome shotgun (WGS) entry which is preliminary data.</text>
</comment>
<keyword evidence="2" id="KW-1185">Reference proteome</keyword>
<evidence type="ECO:0000313" key="1">
    <source>
        <dbReference type="EMBL" id="KAF1844864.1"/>
    </source>
</evidence>
<reference evidence="1" key="1">
    <citation type="submission" date="2020-01" db="EMBL/GenBank/DDBJ databases">
        <authorList>
            <consortium name="DOE Joint Genome Institute"/>
            <person name="Haridas S."/>
            <person name="Albert R."/>
            <person name="Binder M."/>
            <person name="Bloem J."/>
            <person name="Labutti K."/>
            <person name="Salamov A."/>
            <person name="Andreopoulos B."/>
            <person name="Baker S.E."/>
            <person name="Barry K."/>
            <person name="Bills G."/>
            <person name="Bluhm B.H."/>
            <person name="Cannon C."/>
            <person name="Castanera R."/>
            <person name="Culley D.E."/>
            <person name="Daum C."/>
            <person name="Ezra D."/>
            <person name="Gonzalez J.B."/>
            <person name="Henrissat B."/>
            <person name="Kuo A."/>
            <person name="Liang C."/>
            <person name="Lipzen A."/>
            <person name="Lutzoni F."/>
            <person name="Magnuson J."/>
            <person name="Mondo S."/>
            <person name="Nolan M."/>
            <person name="Ohm R."/>
            <person name="Pangilinan J."/>
            <person name="Park H.-J."/>
            <person name="Ramirez L."/>
            <person name="Alfaro M."/>
            <person name="Sun H."/>
            <person name="Tritt A."/>
            <person name="Yoshinaga Y."/>
            <person name="Zwiers L.-H."/>
            <person name="Turgeon B.G."/>
            <person name="Goodwin S.B."/>
            <person name="Spatafora J.W."/>
            <person name="Crous P.W."/>
            <person name="Grigoriev I.V."/>
        </authorList>
    </citation>
    <scope>NUCLEOTIDE SEQUENCE</scope>
    <source>
        <strain evidence="1">CBS 394.84</strain>
    </source>
</reference>
<dbReference type="EMBL" id="ML976616">
    <property type="protein sequence ID" value="KAF1844864.1"/>
    <property type="molecule type" value="Genomic_DNA"/>
</dbReference>
<dbReference type="GeneID" id="63849065"/>
<accession>A0A9P4L818</accession>
<dbReference type="AlphaFoldDB" id="A0A9P4L818"/>
<dbReference type="RefSeq" id="XP_040787427.1">
    <property type="nucleotide sequence ID" value="XM_040931813.1"/>
</dbReference>
<evidence type="ECO:0000313" key="2">
    <source>
        <dbReference type="Proteomes" id="UP000800039"/>
    </source>
</evidence>
<protein>
    <recommendedName>
        <fullName evidence="3">BTB domain-containing protein</fullName>
    </recommendedName>
</protein>
<evidence type="ECO:0008006" key="3">
    <source>
        <dbReference type="Google" id="ProtNLM"/>
    </source>
</evidence>
<dbReference type="Gene3D" id="3.30.710.10">
    <property type="entry name" value="Potassium Channel Kv1.1, Chain A"/>
    <property type="match status" value="1"/>
</dbReference>
<name>A0A9P4L818_9PLEO</name>
<dbReference type="OrthoDB" id="5275938at2759"/>
<sequence length="380" mass="41457">MLTSRKRKLAARGLEVEVEVIHKQGDVLLQLGKPEQPIRKILVSSTALSFASPVFAAMFDGRFLEGESLSQNSPPTVSLPEDDPESIVIICKVIHIQTSKFATKITATALANVVIACHKYDCLDTMHAWGLVWIAALLETPDDPGFEKTLLAAYLLDLPHEFHKVSRSLVLDRASPFSITTAAHGHDFLPTRLLERILSDFHDVQKRAIAAICKAVAVRDGIDYSGVNITLCERLVCDLGLQCIGLFIVNLQLGGLWPIGAHSITHIRTVVAQMDGLNPPAKLCPDPDCNCRSAGTMKEDLLSDIGLIHYSNSRGICLDCVQADAAGKTVENTGNCRLGNFPGYQIEEERLTVMSVKLSTIDVSRISANTFLLQLAHSLI</sequence>
<dbReference type="Proteomes" id="UP000800039">
    <property type="component" value="Unassembled WGS sequence"/>
</dbReference>